<feature type="transmembrane region" description="Helical" evidence="9">
    <location>
        <begin position="186"/>
        <end position="210"/>
    </location>
</feature>
<dbReference type="InterPro" id="IPR008457">
    <property type="entry name" value="Cu-R_CopD_dom"/>
</dbReference>
<proteinExistence type="predicted"/>
<dbReference type="PANTHER" id="PTHR34820">
    <property type="entry name" value="INNER MEMBRANE PROTEIN YEBZ"/>
    <property type="match status" value="1"/>
</dbReference>
<evidence type="ECO:0000256" key="9">
    <source>
        <dbReference type="SAM" id="Phobius"/>
    </source>
</evidence>
<evidence type="ECO:0000313" key="13">
    <source>
        <dbReference type="Proteomes" id="UP000319865"/>
    </source>
</evidence>
<feature type="transmembrane region" description="Helical" evidence="9">
    <location>
        <begin position="256"/>
        <end position="279"/>
    </location>
</feature>
<evidence type="ECO:0000256" key="3">
    <source>
        <dbReference type="ARBA" id="ARBA00022692"/>
    </source>
</evidence>
<keyword evidence="8 9" id="KW-0472">Membrane</keyword>
<dbReference type="Gene3D" id="2.60.40.1220">
    <property type="match status" value="1"/>
</dbReference>
<evidence type="ECO:0000256" key="1">
    <source>
        <dbReference type="ARBA" id="ARBA00004651"/>
    </source>
</evidence>
<dbReference type="SUPFAM" id="SSF81296">
    <property type="entry name" value="E set domains"/>
    <property type="match status" value="1"/>
</dbReference>
<comment type="subcellular location">
    <subcellularLocation>
        <location evidence="1">Cell membrane</location>
        <topology evidence="1">Multi-pass membrane protein</topology>
    </subcellularLocation>
</comment>
<evidence type="ECO:0000256" key="2">
    <source>
        <dbReference type="ARBA" id="ARBA00022475"/>
    </source>
</evidence>
<evidence type="ECO:0000256" key="5">
    <source>
        <dbReference type="ARBA" id="ARBA00022729"/>
    </source>
</evidence>
<dbReference type="GO" id="GO:0005886">
    <property type="term" value="C:plasma membrane"/>
    <property type="evidence" value="ECO:0007669"/>
    <property type="project" value="UniProtKB-SubCell"/>
</dbReference>
<dbReference type="GO" id="GO:0046688">
    <property type="term" value="P:response to copper ion"/>
    <property type="evidence" value="ECO:0007669"/>
    <property type="project" value="InterPro"/>
</dbReference>
<dbReference type="OrthoDB" id="5242236at2"/>
<feature type="transmembrane region" description="Helical" evidence="9">
    <location>
        <begin position="230"/>
        <end position="249"/>
    </location>
</feature>
<feature type="transmembrane region" description="Helical" evidence="9">
    <location>
        <begin position="332"/>
        <end position="350"/>
    </location>
</feature>
<feature type="domain" description="CopC" evidence="10">
    <location>
        <begin position="31"/>
        <end position="124"/>
    </location>
</feature>
<dbReference type="Proteomes" id="UP000319865">
    <property type="component" value="Unassembled WGS sequence"/>
</dbReference>
<keyword evidence="2" id="KW-1003">Cell membrane</keyword>
<dbReference type="Pfam" id="PF04234">
    <property type="entry name" value="CopC"/>
    <property type="match status" value="1"/>
</dbReference>
<evidence type="ECO:0000256" key="8">
    <source>
        <dbReference type="ARBA" id="ARBA00023136"/>
    </source>
</evidence>
<dbReference type="Pfam" id="PF05425">
    <property type="entry name" value="CopD"/>
    <property type="match status" value="1"/>
</dbReference>
<dbReference type="InterPro" id="IPR032694">
    <property type="entry name" value="CopC/D"/>
</dbReference>
<feature type="transmembrane region" description="Helical" evidence="9">
    <location>
        <begin position="285"/>
        <end position="312"/>
    </location>
</feature>
<dbReference type="AlphaFoldDB" id="A0A543PI56"/>
<keyword evidence="5" id="KW-0732">Signal</keyword>
<dbReference type="GO" id="GO:0042597">
    <property type="term" value="C:periplasmic space"/>
    <property type="evidence" value="ECO:0007669"/>
    <property type="project" value="InterPro"/>
</dbReference>
<evidence type="ECO:0000313" key="12">
    <source>
        <dbReference type="EMBL" id="TQN43734.1"/>
    </source>
</evidence>
<dbReference type="GO" id="GO:0006825">
    <property type="term" value="P:copper ion transport"/>
    <property type="evidence" value="ECO:0007669"/>
    <property type="project" value="InterPro"/>
</dbReference>
<feature type="transmembrane region" description="Helical" evidence="9">
    <location>
        <begin position="154"/>
        <end position="174"/>
    </location>
</feature>
<evidence type="ECO:0000256" key="6">
    <source>
        <dbReference type="ARBA" id="ARBA00022989"/>
    </source>
</evidence>
<evidence type="ECO:0000259" key="11">
    <source>
        <dbReference type="Pfam" id="PF05425"/>
    </source>
</evidence>
<keyword evidence="13" id="KW-1185">Reference proteome</keyword>
<sequence>MTGTARARAVGVALVGWLLTFGVTAGPAAAHAELVATTPGESAALETAPGEVTLRFTEAVSLGAGYARVLDSDAERVDTGAPSVDGATVTIPLREDLSDDGYLVTYRMISADSHPVSGAFGFVVGDAEPVDQALADADADSGPFVAGLLVVARWLGFAGLALGLGVPAFLLLCWPAGWGVARLRRLAAAGAAAVAAGGLLMFLLQGPYAAGSGLGALVAPDLLAATASSTYGLTVLARVVLALLLLAALRFAPRRAAVIVGAILALGLIATTAAVGHPVAGAMPVLAVVVTSVHVAGMTLWLGGVVTLLTGLLRPGVTAGELARALPRFSRLAFGSVVALVVTGVVQTVREVGTPTALFITTYGWVLVAKVALVLLVLGAAGVARVWVQQHLGGPRPRRGGRRVTAQAFVAEAESLQVAARARAAAQADAAIEDIDPFRRSVLLEATVVAVVLVLSAVLAGTPPARSAVADPVDATLALEGAAGTEGTVQISLVPAQTGPNTLHVYLFDVNGRLTQPQDLQVTLTEPQQQIGPLEVDLEPVGPGHYIGDGLTIPTAGTWTLAVTVRLDEFTATTARTTFPVR</sequence>
<accession>A0A543PI56</accession>
<dbReference type="InterPro" id="IPR007348">
    <property type="entry name" value="CopC_dom"/>
</dbReference>
<comment type="caution">
    <text evidence="12">The sequence shown here is derived from an EMBL/GenBank/DDBJ whole genome shotgun (WGS) entry which is preliminary data.</text>
</comment>
<dbReference type="PANTHER" id="PTHR34820:SF4">
    <property type="entry name" value="INNER MEMBRANE PROTEIN YEBZ"/>
    <property type="match status" value="1"/>
</dbReference>
<protein>
    <submittedName>
        <fullName evidence="12">Copper transport protein</fullName>
    </submittedName>
</protein>
<evidence type="ECO:0000256" key="4">
    <source>
        <dbReference type="ARBA" id="ARBA00022723"/>
    </source>
</evidence>
<dbReference type="GO" id="GO:0005507">
    <property type="term" value="F:copper ion binding"/>
    <property type="evidence" value="ECO:0007669"/>
    <property type="project" value="InterPro"/>
</dbReference>
<keyword evidence="4" id="KW-0479">Metal-binding</keyword>
<evidence type="ECO:0000259" key="10">
    <source>
        <dbReference type="Pfam" id="PF04234"/>
    </source>
</evidence>
<name>A0A543PI56_9ACTN</name>
<keyword evidence="7" id="KW-0186">Copper</keyword>
<keyword evidence="6 9" id="KW-1133">Transmembrane helix</keyword>
<reference evidence="12 13" key="1">
    <citation type="submission" date="2019-06" db="EMBL/GenBank/DDBJ databases">
        <title>Sequencing the genomes of 1000 actinobacteria strains.</title>
        <authorList>
            <person name="Klenk H.-P."/>
        </authorList>
    </citation>
    <scope>NUCLEOTIDE SEQUENCE [LARGE SCALE GENOMIC DNA]</scope>
    <source>
        <strain evidence="12 13">DSM 46837</strain>
    </source>
</reference>
<feature type="domain" description="Copper resistance protein D" evidence="11">
    <location>
        <begin position="323"/>
        <end position="405"/>
    </location>
</feature>
<feature type="transmembrane region" description="Helical" evidence="9">
    <location>
        <begin position="362"/>
        <end position="388"/>
    </location>
</feature>
<gene>
    <name evidence="12" type="ORF">FHU33_3197</name>
</gene>
<dbReference type="EMBL" id="VFQE01000001">
    <property type="protein sequence ID" value="TQN43734.1"/>
    <property type="molecule type" value="Genomic_DNA"/>
</dbReference>
<dbReference type="InterPro" id="IPR014756">
    <property type="entry name" value="Ig_E-set"/>
</dbReference>
<organism evidence="12 13">
    <name type="scientific">Blastococcus colisei</name>
    <dbReference type="NCBI Taxonomy" id="1564162"/>
    <lineage>
        <taxon>Bacteria</taxon>
        <taxon>Bacillati</taxon>
        <taxon>Actinomycetota</taxon>
        <taxon>Actinomycetes</taxon>
        <taxon>Geodermatophilales</taxon>
        <taxon>Geodermatophilaceae</taxon>
        <taxon>Blastococcus</taxon>
    </lineage>
</organism>
<feature type="transmembrane region" description="Helical" evidence="9">
    <location>
        <begin position="442"/>
        <end position="461"/>
    </location>
</feature>
<dbReference type="RefSeq" id="WP_142026190.1">
    <property type="nucleotide sequence ID" value="NZ_VFQE01000001.1"/>
</dbReference>
<dbReference type="InterPro" id="IPR014755">
    <property type="entry name" value="Cu-Rt/internalin_Ig-like"/>
</dbReference>
<keyword evidence="3 9" id="KW-0812">Transmembrane</keyword>
<evidence type="ECO:0000256" key="7">
    <source>
        <dbReference type="ARBA" id="ARBA00023008"/>
    </source>
</evidence>